<reference evidence="2" key="1">
    <citation type="journal article" date="2015" name="PeerJ">
        <title>First genomic representation of candidate bacterial phylum KSB3 points to enhanced environmental sensing as a trigger of wastewater bulking.</title>
        <authorList>
            <person name="Sekiguchi Y."/>
            <person name="Ohashi A."/>
            <person name="Parks D.H."/>
            <person name="Yamauchi T."/>
            <person name="Tyson G.W."/>
            <person name="Hugenholtz P."/>
        </authorList>
    </citation>
    <scope>NUCLEOTIDE SEQUENCE [LARGE SCALE GENOMIC DNA]</scope>
</reference>
<keyword evidence="1" id="KW-1133">Transmembrane helix</keyword>
<dbReference type="AlphaFoldDB" id="A0A0S6WB55"/>
<dbReference type="Proteomes" id="UP000030661">
    <property type="component" value="Unassembled WGS sequence"/>
</dbReference>
<evidence type="ECO:0000313" key="3">
    <source>
        <dbReference type="Proteomes" id="UP000030661"/>
    </source>
</evidence>
<feature type="transmembrane region" description="Helical" evidence="1">
    <location>
        <begin position="12"/>
        <end position="37"/>
    </location>
</feature>
<keyword evidence="3" id="KW-1185">Reference proteome</keyword>
<feature type="transmembrane region" description="Helical" evidence="1">
    <location>
        <begin position="84"/>
        <end position="112"/>
    </location>
</feature>
<keyword evidence="1" id="KW-0812">Transmembrane</keyword>
<evidence type="ECO:0000256" key="1">
    <source>
        <dbReference type="SAM" id="Phobius"/>
    </source>
</evidence>
<keyword evidence="1" id="KW-0472">Membrane</keyword>
<sequence>MKDMHSSIWQGVGDALLSFLPMSVFFLWMKVISWAIATCDPYDQYDSRIGMIFPLILPLFFLGLVFGFRACWTVIRLYQRAPDLLTLPIILGITGLLGPFFLGIFLAARFLIQ</sequence>
<protein>
    <submittedName>
        <fullName evidence="2">Uncharacterized protein</fullName>
    </submittedName>
</protein>
<organism evidence="2">
    <name type="scientific">Vecturithrix granuli</name>
    <dbReference type="NCBI Taxonomy" id="1499967"/>
    <lineage>
        <taxon>Bacteria</taxon>
        <taxon>Candidatus Moduliflexota</taxon>
        <taxon>Candidatus Vecturitrichia</taxon>
        <taxon>Candidatus Vecturitrichales</taxon>
        <taxon>Candidatus Vecturitrichaceae</taxon>
        <taxon>Candidatus Vecturithrix</taxon>
    </lineage>
</organism>
<proteinExistence type="predicted"/>
<dbReference type="EMBL" id="DF820463">
    <property type="protein sequence ID" value="GAK54894.1"/>
    <property type="molecule type" value="Genomic_DNA"/>
</dbReference>
<name>A0A0S6WB55_VECG1</name>
<dbReference type="HOGENOM" id="CLU_2128547_0_0_0"/>
<accession>A0A0S6WB55</accession>
<evidence type="ECO:0000313" key="2">
    <source>
        <dbReference type="EMBL" id="GAK54894.1"/>
    </source>
</evidence>
<gene>
    <name evidence="2" type="ORF">U27_01725</name>
</gene>
<feature type="transmembrane region" description="Helical" evidence="1">
    <location>
        <begin position="49"/>
        <end position="72"/>
    </location>
</feature>